<sequence length="211" mass="24464">MKRLVYENLVRVFYSNGPLVYQGDDDEDKVLKLKPVSRNAITFIREENAIFEENLDAKFLVGPITTPKFSNSVSRLNLNNRILHLLVSYIIRPFGSKHSTVTVEDMWFMYHIKRMTLIDLAHFIFKDMDSLTKRVRNNRVHGMAISQMLGQWKVDISIDKPIMSNEVKFLDKGNLGRIGFKYDATKNGWVKEERAQEEAQVNQSMLNALPP</sequence>
<evidence type="ECO:0000313" key="2">
    <source>
        <dbReference type="Proteomes" id="UP000026915"/>
    </source>
</evidence>
<reference evidence="1 2" key="1">
    <citation type="journal article" date="2013" name="Genome Biol.">
        <title>The genome sequence of the most widely cultivated cacao type and its use to identify candidate genes regulating pod color.</title>
        <authorList>
            <person name="Motamayor J.C."/>
            <person name="Mockaitis K."/>
            <person name="Schmutz J."/>
            <person name="Haiminen N."/>
            <person name="Iii D.L."/>
            <person name="Cornejo O."/>
            <person name="Findley S.D."/>
            <person name="Zheng P."/>
            <person name="Utro F."/>
            <person name="Royaert S."/>
            <person name="Saski C."/>
            <person name="Jenkins J."/>
            <person name="Podicheti R."/>
            <person name="Zhao M."/>
            <person name="Scheffler B.E."/>
            <person name="Stack J.C."/>
            <person name="Feltus F.A."/>
            <person name="Mustiga G.M."/>
            <person name="Amores F."/>
            <person name="Phillips W."/>
            <person name="Marelli J.P."/>
            <person name="May G.D."/>
            <person name="Shapiro H."/>
            <person name="Ma J."/>
            <person name="Bustamante C.D."/>
            <person name="Schnell R.J."/>
            <person name="Main D."/>
            <person name="Gilbert D."/>
            <person name="Parida L."/>
            <person name="Kuhn D.N."/>
        </authorList>
    </citation>
    <scope>NUCLEOTIDE SEQUENCE [LARGE SCALE GENOMIC DNA]</scope>
    <source>
        <strain evidence="2">cv. Matina 1-6</strain>
    </source>
</reference>
<keyword evidence="2" id="KW-1185">Reference proteome</keyword>
<evidence type="ECO:0000313" key="1">
    <source>
        <dbReference type="EMBL" id="EOY00131.1"/>
    </source>
</evidence>
<name>A0A061E580_THECC</name>
<accession>A0A061E580</accession>
<organism evidence="1 2">
    <name type="scientific">Theobroma cacao</name>
    <name type="common">Cacao</name>
    <name type="synonym">Cocoa</name>
    <dbReference type="NCBI Taxonomy" id="3641"/>
    <lineage>
        <taxon>Eukaryota</taxon>
        <taxon>Viridiplantae</taxon>
        <taxon>Streptophyta</taxon>
        <taxon>Embryophyta</taxon>
        <taxon>Tracheophyta</taxon>
        <taxon>Spermatophyta</taxon>
        <taxon>Magnoliopsida</taxon>
        <taxon>eudicotyledons</taxon>
        <taxon>Gunneridae</taxon>
        <taxon>Pentapetalae</taxon>
        <taxon>rosids</taxon>
        <taxon>malvids</taxon>
        <taxon>Malvales</taxon>
        <taxon>Malvaceae</taxon>
        <taxon>Byttnerioideae</taxon>
        <taxon>Theobroma</taxon>
    </lineage>
</organism>
<proteinExistence type="predicted"/>
<dbReference type="Gramene" id="EOY00131">
    <property type="protein sequence ID" value="EOY00131"/>
    <property type="gene ID" value="TCM_009673"/>
</dbReference>
<dbReference type="AlphaFoldDB" id="A0A061E580"/>
<dbReference type="Proteomes" id="UP000026915">
    <property type="component" value="Chromosome 2"/>
</dbReference>
<protein>
    <submittedName>
        <fullName evidence="1">Uncharacterized protein</fullName>
    </submittedName>
</protein>
<dbReference type="InParanoid" id="A0A061E580"/>
<gene>
    <name evidence="1" type="ORF">TCM_009673</name>
</gene>
<dbReference type="HOGENOM" id="CLU_1306755_0_0_1"/>
<dbReference type="EMBL" id="CM001880">
    <property type="protein sequence ID" value="EOY00131.1"/>
    <property type="molecule type" value="Genomic_DNA"/>
</dbReference>